<keyword evidence="1" id="KW-0472">Membrane</keyword>
<name>A0A023BVV4_9FLAO</name>
<keyword evidence="1" id="KW-1133">Transmembrane helix</keyword>
<dbReference type="STRING" id="1317122.ATO12_14595"/>
<comment type="caution">
    <text evidence="2">The sequence shown here is derived from an EMBL/GenBank/DDBJ whole genome shotgun (WGS) entry which is preliminary data.</text>
</comment>
<evidence type="ECO:0000256" key="1">
    <source>
        <dbReference type="SAM" id="Phobius"/>
    </source>
</evidence>
<accession>A0A023BVV4</accession>
<protein>
    <submittedName>
        <fullName evidence="2">Uncharacterized protein</fullName>
    </submittedName>
</protein>
<sequence length="60" mass="6376">MTKKKSLMLLSMGLLVIVLGQIFSHYIALPDLAKGAFTGIGIGILLVALTFGKFKSAHSN</sequence>
<dbReference type="EMBL" id="AQRA01000004">
    <property type="protein sequence ID" value="EZH74100.1"/>
    <property type="molecule type" value="Genomic_DNA"/>
</dbReference>
<feature type="transmembrane region" description="Helical" evidence="1">
    <location>
        <begin position="7"/>
        <end position="29"/>
    </location>
</feature>
<reference evidence="2 3" key="1">
    <citation type="submission" date="2014-04" db="EMBL/GenBank/DDBJ databases">
        <title>Aquimarina sp. 22II-S11-z7 Genome Sequencing.</title>
        <authorList>
            <person name="Lai Q."/>
        </authorList>
    </citation>
    <scope>NUCLEOTIDE SEQUENCE [LARGE SCALE GENOMIC DNA]</scope>
    <source>
        <strain evidence="2 3">22II-S11-z7</strain>
    </source>
</reference>
<dbReference type="AlphaFoldDB" id="A0A023BVV4"/>
<evidence type="ECO:0000313" key="3">
    <source>
        <dbReference type="Proteomes" id="UP000023541"/>
    </source>
</evidence>
<keyword evidence="3" id="KW-1185">Reference proteome</keyword>
<dbReference type="eggNOG" id="ENOG5033HJX">
    <property type="taxonomic scope" value="Bacteria"/>
</dbReference>
<feature type="transmembrane region" description="Helical" evidence="1">
    <location>
        <begin position="35"/>
        <end position="54"/>
    </location>
</feature>
<organism evidence="2 3">
    <name type="scientific">Aquimarina atlantica</name>
    <dbReference type="NCBI Taxonomy" id="1317122"/>
    <lineage>
        <taxon>Bacteria</taxon>
        <taxon>Pseudomonadati</taxon>
        <taxon>Bacteroidota</taxon>
        <taxon>Flavobacteriia</taxon>
        <taxon>Flavobacteriales</taxon>
        <taxon>Flavobacteriaceae</taxon>
        <taxon>Aquimarina</taxon>
    </lineage>
</organism>
<evidence type="ECO:0000313" key="2">
    <source>
        <dbReference type="EMBL" id="EZH74100.1"/>
    </source>
</evidence>
<keyword evidence="1" id="KW-0812">Transmembrane</keyword>
<dbReference type="Proteomes" id="UP000023541">
    <property type="component" value="Unassembled WGS sequence"/>
</dbReference>
<proteinExistence type="predicted"/>
<gene>
    <name evidence="2" type="ORF">ATO12_14595</name>
</gene>